<evidence type="ECO:0000313" key="1">
    <source>
        <dbReference type="EMBL" id="KAG9223966.1"/>
    </source>
</evidence>
<accession>A0ACB7J209</accession>
<comment type="caution">
    <text evidence="1">The sequence shown here is derived from an EMBL/GenBank/DDBJ whole genome shotgun (WGS) entry which is preliminary data.</text>
</comment>
<dbReference type="EMBL" id="WQMT02000004">
    <property type="protein sequence ID" value="KAG9223966.1"/>
    <property type="molecule type" value="Genomic_DNA"/>
</dbReference>
<dbReference type="Proteomes" id="UP000824881">
    <property type="component" value="Unassembled WGS sequence"/>
</dbReference>
<proteinExistence type="predicted"/>
<name>A0ACB7J209_PLECO</name>
<sequence length="419" mass="47098">MPHSSLSIHHHLPLLPSPNGPRSRRTAGQSARAKQIYFTFCFLGEEHDLIHQTRWGHVKVCYLACRYYPIIITPLYLWACIADIDPRTCANIVLPLQIFLLPLTLFPQFVILVRAYGFTGRNLYVLLLLCGCFVTLLFLQFWGFANQSLVARKVFAVLGTCQGYKTTSNDFSHTRHVGYVMVASIATDALALIVVSIVGYIDPNAREVSLTVAMSFFVTSALLPNKNDAGSPWSFVLAARYQRLPCDANAKHRLCIYLPWPGSLADVRRRLSPNVPQYHRMYPSPGLGPSNSHASLFLLLRPVVCTYPPLAAPQANSLIHCLSIGFRDDLYSILQLRRQVSPTETFQLRRQSQLVRDAVGVAHDPQPPDPGSGPPHISIPLEDYYLRPMPTAHQLLPQHNIYFHSYHPRDPPSFSIPKP</sequence>
<evidence type="ECO:0000313" key="2">
    <source>
        <dbReference type="Proteomes" id="UP000824881"/>
    </source>
</evidence>
<reference evidence="1 2" key="1">
    <citation type="journal article" date="2021" name="Appl. Environ. Microbiol.">
        <title>Genetic linkage and physical mapping for an oyster mushroom Pleurotus cornucopiae and QTL analysis for the trait cap color.</title>
        <authorList>
            <person name="Zhang Y."/>
            <person name="Gao W."/>
            <person name="Sonnenberg A."/>
            <person name="Chen Q."/>
            <person name="Zhang J."/>
            <person name="Huang C."/>
        </authorList>
    </citation>
    <scope>NUCLEOTIDE SEQUENCE [LARGE SCALE GENOMIC DNA]</scope>
    <source>
        <strain evidence="1">CCMSSC00406</strain>
    </source>
</reference>
<gene>
    <name evidence="1" type="ORF">CCMSSC00406_0004418</name>
</gene>
<protein>
    <submittedName>
        <fullName evidence="1">Uncharacterized protein</fullName>
    </submittedName>
</protein>
<organism evidence="1 2">
    <name type="scientific">Pleurotus cornucopiae</name>
    <name type="common">Cornucopia mushroom</name>
    <dbReference type="NCBI Taxonomy" id="5321"/>
    <lineage>
        <taxon>Eukaryota</taxon>
        <taxon>Fungi</taxon>
        <taxon>Dikarya</taxon>
        <taxon>Basidiomycota</taxon>
        <taxon>Agaricomycotina</taxon>
        <taxon>Agaricomycetes</taxon>
        <taxon>Agaricomycetidae</taxon>
        <taxon>Agaricales</taxon>
        <taxon>Pleurotineae</taxon>
        <taxon>Pleurotaceae</taxon>
        <taxon>Pleurotus</taxon>
    </lineage>
</organism>
<keyword evidence="2" id="KW-1185">Reference proteome</keyword>